<sequence>MMNINMDMLDNEDNSLKKKLIGSSLPGRPNRLEKFFSSEKPAAKKSEESKVKVTAVSLSTALFEHLEEYCKKTNLKRSTVLSMALEAYLNRQI</sequence>
<dbReference type="InterPro" id="IPR010985">
    <property type="entry name" value="Ribbon_hlx_hlx"/>
</dbReference>
<evidence type="ECO:0000313" key="2">
    <source>
        <dbReference type="Proteomes" id="UP000317036"/>
    </source>
</evidence>
<dbReference type="Proteomes" id="UP000317036">
    <property type="component" value="Unassembled WGS sequence"/>
</dbReference>
<gene>
    <name evidence="1" type="ORF">FPZ49_24205</name>
</gene>
<accession>A0A559K5D3</accession>
<dbReference type="RefSeq" id="WP_144851871.1">
    <property type="nucleotide sequence ID" value="NZ_VNJI01000038.1"/>
</dbReference>
<reference evidence="1 2" key="1">
    <citation type="submission" date="2019-07" db="EMBL/GenBank/DDBJ databases">
        <authorList>
            <person name="Kim J."/>
        </authorList>
    </citation>
    <scope>NUCLEOTIDE SEQUENCE [LARGE SCALE GENOMIC DNA]</scope>
    <source>
        <strain evidence="1 2">JC52</strain>
    </source>
</reference>
<dbReference type="SUPFAM" id="SSF47598">
    <property type="entry name" value="Ribbon-helix-helix"/>
    <property type="match status" value="1"/>
</dbReference>
<protein>
    <submittedName>
        <fullName evidence="1">Uncharacterized protein</fullName>
    </submittedName>
</protein>
<keyword evidence="2" id="KW-1185">Reference proteome</keyword>
<dbReference type="AlphaFoldDB" id="A0A559K5D3"/>
<dbReference type="GO" id="GO:0006355">
    <property type="term" value="P:regulation of DNA-templated transcription"/>
    <property type="evidence" value="ECO:0007669"/>
    <property type="project" value="InterPro"/>
</dbReference>
<comment type="caution">
    <text evidence="1">The sequence shown here is derived from an EMBL/GenBank/DDBJ whole genome shotgun (WGS) entry which is preliminary data.</text>
</comment>
<dbReference type="Gene3D" id="1.10.1220.10">
    <property type="entry name" value="Met repressor-like"/>
    <property type="match status" value="1"/>
</dbReference>
<dbReference type="EMBL" id="VNJI01000038">
    <property type="protein sequence ID" value="TVY07349.1"/>
    <property type="molecule type" value="Genomic_DNA"/>
</dbReference>
<evidence type="ECO:0000313" key="1">
    <source>
        <dbReference type="EMBL" id="TVY07349.1"/>
    </source>
</evidence>
<dbReference type="InterPro" id="IPR013321">
    <property type="entry name" value="Arc_rbn_hlx_hlx"/>
</dbReference>
<proteinExistence type="predicted"/>
<organism evidence="1 2">
    <name type="scientific">Paenibacillus cremeus</name>
    <dbReference type="NCBI Taxonomy" id="2163881"/>
    <lineage>
        <taxon>Bacteria</taxon>
        <taxon>Bacillati</taxon>
        <taxon>Bacillota</taxon>
        <taxon>Bacilli</taxon>
        <taxon>Bacillales</taxon>
        <taxon>Paenibacillaceae</taxon>
        <taxon>Paenibacillus</taxon>
    </lineage>
</organism>
<name>A0A559K5D3_9BACL</name>